<protein>
    <submittedName>
        <fullName evidence="2">Uncharacterized protein</fullName>
    </submittedName>
</protein>
<proteinExistence type="predicted"/>
<keyword evidence="3" id="KW-1185">Reference proteome</keyword>
<dbReference type="Proteomes" id="UP001153269">
    <property type="component" value="Unassembled WGS sequence"/>
</dbReference>
<dbReference type="EMBL" id="CADEAL010000901">
    <property type="protein sequence ID" value="CAB1426630.1"/>
    <property type="molecule type" value="Genomic_DNA"/>
</dbReference>
<feature type="region of interest" description="Disordered" evidence="1">
    <location>
        <begin position="1"/>
        <end position="20"/>
    </location>
</feature>
<evidence type="ECO:0000313" key="3">
    <source>
        <dbReference type="Proteomes" id="UP001153269"/>
    </source>
</evidence>
<reference evidence="2" key="1">
    <citation type="submission" date="2020-03" db="EMBL/GenBank/DDBJ databases">
        <authorList>
            <person name="Weist P."/>
        </authorList>
    </citation>
    <scope>NUCLEOTIDE SEQUENCE</scope>
</reference>
<accession>A0A9N7YCN9</accession>
<sequence>MRPLGHTGMSQPHATTLPWMEPGNQWTQDLECCYHRNKALAALGERRGKVTGPEAAAVTMSQPPPSSLQPSRRPVTAQQEASEPGIFSSKNPDLMRTSRPDEDQCLVLMRQNIISEFLVEVRELTQQEREVSWVQLPAHTRANQPHLLNIITPVSCEL</sequence>
<dbReference type="AlphaFoldDB" id="A0A9N7YCN9"/>
<gene>
    <name evidence="2" type="ORF">PLEPLA_LOCUS14566</name>
</gene>
<organism evidence="2 3">
    <name type="scientific">Pleuronectes platessa</name>
    <name type="common">European plaice</name>
    <dbReference type="NCBI Taxonomy" id="8262"/>
    <lineage>
        <taxon>Eukaryota</taxon>
        <taxon>Metazoa</taxon>
        <taxon>Chordata</taxon>
        <taxon>Craniata</taxon>
        <taxon>Vertebrata</taxon>
        <taxon>Euteleostomi</taxon>
        <taxon>Actinopterygii</taxon>
        <taxon>Neopterygii</taxon>
        <taxon>Teleostei</taxon>
        <taxon>Neoteleostei</taxon>
        <taxon>Acanthomorphata</taxon>
        <taxon>Carangaria</taxon>
        <taxon>Pleuronectiformes</taxon>
        <taxon>Pleuronectoidei</taxon>
        <taxon>Pleuronectidae</taxon>
        <taxon>Pleuronectes</taxon>
    </lineage>
</organism>
<evidence type="ECO:0000256" key="1">
    <source>
        <dbReference type="SAM" id="MobiDB-lite"/>
    </source>
</evidence>
<name>A0A9N7YCN9_PLEPL</name>
<comment type="caution">
    <text evidence="2">The sequence shown here is derived from an EMBL/GenBank/DDBJ whole genome shotgun (WGS) entry which is preliminary data.</text>
</comment>
<evidence type="ECO:0000313" key="2">
    <source>
        <dbReference type="EMBL" id="CAB1426630.1"/>
    </source>
</evidence>
<feature type="region of interest" description="Disordered" evidence="1">
    <location>
        <begin position="46"/>
        <end position="97"/>
    </location>
</feature>